<dbReference type="InterPro" id="IPR025558">
    <property type="entry name" value="DUF4283"/>
</dbReference>
<dbReference type="PROSITE" id="PS50158">
    <property type="entry name" value="ZF_CCHC"/>
    <property type="match status" value="1"/>
</dbReference>
<dbReference type="RefSeq" id="XP_018433853.1">
    <property type="nucleotide sequence ID" value="XM_018578351.2"/>
</dbReference>
<evidence type="ECO:0000313" key="4">
    <source>
        <dbReference type="Proteomes" id="UP000504610"/>
    </source>
</evidence>
<dbReference type="InterPro" id="IPR040256">
    <property type="entry name" value="At4g02000-like"/>
</dbReference>
<evidence type="ECO:0000256" key="1">
    <source>
        <dbReference type="PROSITE-ProRule" id="PRU00047"/>
    </source>
</evidence>
<dbReference type="PANTHER" id="PTHR31286:SF133">
    <property type="entry name" value="TA11-LIKE NON-LTR RETROELEMENT PROTEIN-RELATED"/>
    <property type="match status" value="1"/>
</dbReference>
<dbReference type="OrthoDB" id="1105892at2759"/>
<feature type="region of interest" description="Disordered" evidence="2">
    <location>
        <begin position="1"/>
        <end position="22"/>
    </location>
</feature>
<dbReference type="KEGG" id="rsz:108806284"/>
<feature type="domain" description="CCHC-type" evidence="3">
    <location>
        <begin position="421"/>
        <end position="434"/>
    </location>
</feature>
<keyword evidence="4" id="KW-1185">Reference proteome</keyword>
<reference evidence="4" key="1">
    <citation type="journal article" date="2019" name="Database">
        <title>The radish genome database (RadishGD): an integrated information resource for radish genomics.</title>
        <authorList>
            <person name="Yu H.J."/>
            <person name="Baek S."/>
            <person name="Lee Y.J."/>
            <person name="Cho A."/>
            <person name="Mun J.H."/>
        </authorList>
    </citation>
    <scope>NUCLEOTIDE SEQUENCE [LARGE SCALE GENOMIC DNA]</scope>
    <source>
        <strain evidence="4">cv. WK10039</strain>
    </source>
</reference>
<reference evidence="5" key="2">
    <citation type="submission" date="2025-08" db="UniProtKB">
        <authorList>
            <consortium name="RefSeq"/>
        </authorList>
    </citation>
    <scope>IDENTIFICATION</scope>
    <source>
        <tissue evidence="5">Leaf</tissue>
    </source>
</reference>
<organism evidence="4 5">
    <name type="scientific">Raphanus sativus</name>
    <name type="common">Radish</name>
    <name type="synonym">Raphanus raphanistrum var. sativus</name>
    <dbReference type="NCBI Taxonomy" id="3726"/>
    <lineage>
        <taxon>Eukaryota</taxon>
        <taxon>Viridiplantae</taxon>
        <taxon>Streptophyta</taxon>
        <taxon>Embryophyta</taxon>
        <taxon>Tracheophyta</taxon>
        <taxon>Spermatophyta</taxon>
        <taxon>Magnoliopsida</taxon>
        <taxon>eudicotyledons</taxon>
        <taxon>Gunneridae</taxon>
        <taxon>Pentapetalae</taxon>
        <taxon>rosids</taxon>
        <taxon>malvids</taxon>
        <taxon>Brassicales</taxon>
        <taxon>Brassicaceae</taxon>
        <taxon>Brassiceae</taxon>
        <taxon>Raphanus</taxon>
    </lineage>
</organism>
<dbReference type="GO" id="GO:0008270">
    <property type="term" value="F:zinc ion binding"/>
    <property type="evidence" value="ECO:0007669"/>
    <property type="project" value="UniProtKB-KW"/>
</dbReference>
<evidence type="ECO:0000256" key="2">
    <source>
        <dbReference type="SAM" id="MobiDB-lite"/>
    </source>
</evidence>
<dbReference type="GeneID" id="108806284"/>
<dbReference type="AlphaFoldDB" id="A0A6J0JE09"/>
<keyword evidence="1" id="KW-0479">Metal-binding</keyword>
<dbReference type="GO" id="GO:0003676">
    <property type="term" value="F:nucleic acid binding"/>
    <property type="evidence" value="ECO:0007669"/>
    <property type="project" value="InterPro"/>
</dbReference>
<keyword evidence="1" id="KW-0863">Zinc-finger</keyword>
<proteinExistence type="predicted"/>
<gene>
    <name evidence="5" type="primary">LOC108806284</name>
</gene>
<evidence type="ECO:0000313" key="5">
    <source>
        <dbReference type="RefSeq" id="XP_018433853.1"/>
    </source>
</evidence>
<accession>A0A6J0JE09</accession>
<dbReference type="Pfam" id="PF14111">
    <property type="entry name" value="DUF4283"/>
    <property type="match status" value="1"/>
</dbReference>
<dbReference type="Proteomes" id="UP000504610">
    <property type="component" value="Chromosome 6"/>
</dbReference>
<name>A0A6J0JE09_RAPSA</name>
<dbReference type="InterPro" id="IPR001878">
    <property type="entry name" value="Znf_CCHC"/>
</dbReference>
<evidence type="ECO:0000259" key="3">
    <source>
        <dbReference type="PROSITE" id="PS50158"/>
    </source>
</evidence>
<dbReference type="PANTHER" id="PTHR31286">
    <property type="entry name" value="GLYCINE-RICH CELL WALL STRUCTURAL PROTEIN 1.8-LIKE"/>
    <property type="match status" value="1"/>
</dbReference>
<sequence>MDPLDRFSAPQLSPPFKNPSLTSEVVTVPLSTSSPSTLLSSSSELAVSSPSTILEGPNGTVPCDSNCVNGLGPRGSDVVTCDTQSLPDTGVIASVSLDSDVSAAMENDSTVFTNVIAPPDPVSFVPSLGSWAKPLFFKPPATPPEPSTPSGYDPAIVGNQLAAMWPSLNDKILNKPLKGRQQSRSLQPPIEKLPPPELKADGTLRFPWAARLNSQSRNLYRAATPTYRLDGTPEVSIPSKVLRLGPENKDEYIIGKFHRCSLPPGGLIHAVVNKIWGRSCKITCKKVGDSSYMFHIPHQPTRQWIIQRGVWHIDDCLLFVLPWIPEGSFKVPEIYTLPVWVILKNIPDCCYSRLGISHVASGLGEPILTHKPRLDFTSMGEAKVLVEMELDKAFPKLIALDDKQGSIFLVNVEYTWIPSTCERCGNLGHKAKRCLLPSKPLHDTNLQQKEKDEINGEVPVVDIDLIMQQRENDTSSSEAPSHNNPLINGTASTAVSVHDIPLVKESEVPSVVAAAEKSQSLQTDLVKRWMKLNWSIGALSA</sequence>
<keyword evidence="1" id="KW-0862">Zinc</keyword>
<protein>
    <submittedName>
        <fullName evidence="5">Uncharacterized protein LOC108806284</fullName>
    </submittedName>
</protein>